<gene>
    <name evidence="2" type="ORF">DILT_LOCUS7430</name>
</gene>
<reference evidence="2 3" key="1">
    <citation type="submission" date="2018-11" db="EMBL/GenBank/DDBJ databases">
        <authorList>
            <consortium name="Pathogen Informatics"/>
        </authorList>
    </citation>
    <scope>NUCLEOTIDE SEQUENCE [LARGE SCALE GENOMIC DNA]</scope>
</reference>
<keyword evidence="1" id="KW-0472">Membrane</keyword>
<proteinExistence type="predicted"/>
<accession>A0A3P7NQY5</accession>
<dbReference type="AlphaFoldDB" id="A0A3P7NQY5"/>
<evidence type="ECO:0000313" key="2">
    <source>
        <dbReference type="EMBL" id="VDN11599.1"/>
    </source>
</evidence>
<protein>
    <submittedName>
        <fullName evidence="2">Uncharacterized protein</fullName>
    </submittedName>
</protein>
<keyword evidence="1" id="KW-0812">Transmembrane</keyword>
<evidence type="ECO:0000256" key="1">
    <source>
        <dbReference type="SAM" id="Phobius"/>
    </source>
</evidence>
<dbReference type="Proteomes" id="UP000281553">
    <property type="component" value="Unassembled WGS sequence"/>
</dbReference>
<keyword evidence="3" id="KW-1185">Reference proteome</keyword>
<sequence length="258" mass="27883">MFETIYGLSYSFFPPKLSGKVREILPLMLHESAFLLSNARSVDHPEPIPRSPDYGIVETGKACDRGHNLQDPLIHPTTALIAVVMSGEWIITVYTIGLGESSTPDHHVTISGPHLKLPSESNEKVYNGQGTTDTPVLSDVIAGRTGLRQITNADLGLKDSHSDSIRKHTTAGYMEATMAEFPAKSGAETLHEAGFSPAAIAITICGILSFLALEIGISAMVVCRRRMREFDFNVAAEGDESVSKTVCTLKPVFCVPLT</sequence>
<keyword evidence="1" id="KW-1133">Transmembrane helix</keyword>
<name>A0A3P7NQY5_DIBLA</name>
<evidence type="ECO:0000313" key="3">
    <source>
        <dbReference type="Proteomes" id="UP000281553"/>
    </source>
</evidence>
<feature type="transmembrane region" description="Helical" evidence="1">
    <location>
        <begin position="198"/>
        <end position="223"/>
    </location>
</feature>
<organism evidence="2 3">
    <name type="scientific">Dibothriocephalus latus</name>
    <name type="common">Fish tapeworm</name>
    <name type="synonym">Diphyllobothrium latum</name>
    <dbReference type="NCBI Taxonomy" id="60516"/>
    <lineage>
        <taxon>Eukaryota</taxon>
        <taxon>Metazoa</taxon>
        <taxon>Spiralia</taxon>
        <taxon>Lophotrochozoa</taxon>
        <taxon>Platyhelminthes</taxon>
        <taxon>Cestoda</taxon>
        <taxon>Eucestoda</taxon>
        <taxon>Diphyllobothriidea</taxon>
        <taxon>Diphyllobothriidae</taxon>
        <taxon>Dibothriocephalus</taxon>
    </lineage>
</organism>
<dbReference type="EMBL" id="UYRU01051814">
    <property type="protein sequence ID" value="VDN11599.1"/>
    <property type="molecule type" value="Genomic_DNA"/>
</dbReference>